<name>A0A7Z2S9D2_9SPHN</name>
<keyword evidence="2" id="KW-0540">Nuclease</keyword>
<dbReference type="PANTHER" id="PTHR33877:SF2">
    <property type="entry name" value="OS07G0170200 PROTEIN"/>
    <property type="match status" value="1"/>
</dbReference>
<reference evidence="2 3" key="1">
    <citation type="submission" date="2020-01" db="EMBL/GenBank/DDBJ databases">
        <title>Sphingomonas sp. C33 whole genome sequece.</title>
        <authorList>
            <person name="Park C."/>
        </authorList>
    </citation>
    <scope>NUCLEOTIDE SEQUENCE [LARGE SCALE GENOMIC DNA]</scope>
    <source>
        <strain evidence="2 3">C33</strain>
    </source>
</reference>
<evidence type="ECO:0000259" key="1">
    <source>
        <dbReference type="Pfam" id="PF01844"/>
    </source>
</evidence>
<dbReference type="CDD" id="cd00085">
    <property type="entry name" value="HNHc"/>
    <property type="match status" value="1"/>
</dbReference>
<dbReference type="RefSeq" id="WP_160593668.1">
    <property type="nucleotide sequence ID" value="NZ_CP047895.1"/>
</dbReference>
<dbReference type="Pfam" id="PF01844">
    <property type="entry name" value="HNH"/>
    <property type="match status" value="1"/>
</dbReference>
<dbReference type="KEGG" id="schy:GVO57_13530"/>
<dbReference type="InterPro" id="IPR003615">
    <property type="entry name" value="HNH_nuc"/>
</dbReference>
<organism evidence="2 3">
    <name type="scientific">Sphingomonas changnyeongensis</name>
    <dbReference type="NCBI Taxonomy" id="2698679"/>
    <lineage>
        <taxon>Bacteria</taxon>
        <taxon>Pseudomonadati</taxon>
        <taxon>Pseudomonadota</taxon>
        <taxon>Alphaproteobacteria</taxon>
        <taxon>Sphingomonadales</taxon>
        <taxon>Sphingomonadaceae</taxon>
        <taxon>Sphingomonas</taxon>
    </lineage>
</organism>
<sequence length="112" mass="13058">MPKKNTNARYRTEAFERQNGRCIYCDAQMWLGGALAQRAFGEAHGIRPRAARAFKATAEHLVPRQNGGRTDRDNIAAACRLCNMRRHRRKWQLTPEQFRAHVQRRLAAGRWR</sequence>
<evidence type="ECO:0000313" key="3">
    <source>
        <dbReference type="Proteomes" id="UP000464468"/>
    </source>
</evidence>
<dbReference type="EMBL" id="CP047895">
    <property type="protein sequence ID" value="QHL91632.1"/>
    <property type="molecule type" value="Genomic_DNA"/>
</dbReference>
<dbReference type="Proteomes" id="UP000464468">
    <property type="component" value="Chromosome"/>
</dbReference>
<dbReference type="GO" id="GO:0003676">
    <property type="term" value="F:nucleic acid binding"/>
    <property type="evidence" value="ECO:0007669"/>
    <property type="project" value="InterPro"/>
</dbReference>
<dbReference type="GO" id="GO:0008270">
    <property type="term" value="F:zinc ion binding"/>
    <property type="evidence" value="ECO:0007669"/>
    <property type="project" value="InterPro"/>
</dbReference>
<proteinExistence type="predicted"/>
<dbReference type="GO" id="GO:0004519">
    <property type="term" value="F:endonuclease activity"/>
    <property type="evidence" value="ECO:0007669"/>
    <property type="project" value="UniProtKB-KW"/>
</dbReference>
<accession>A0A7Z2S9D2</accession>
<gene>
    <name evidence="2" type="ORF">GVO57_13530</name>
</gene>
<protein>
    <submittedName>
        <fullName evidence="2">Restriction endonuclease</fullName>
    </submittedName>
</protein>
<feature type="domain" description="HNH" evidence="1">
    <location>
        <begin position="56"/>
        <end position="89"/>
    </location>
</feature>
<dbReference type="InterPro" id="IPR052892">
    <property type="entry name" value="NA-targeting_endonuclease"/>
</dbReference>
<dbReference type="PANTHER" id="PTHR33877">
    <property type="entry name" value="SLL1193 PROTEIN"/>
    <property type="match status" value="1"/>
</dbReference>
<evidence type="ECO:0000313" key="2">
    <source>
        <dbReference type="EMBL" id="QHL91632.1"/>
    </source>
</evidence>
<keyword evidence="3" id="KW-1185">Reference proteome</keyword>
<keyword evidence="2" id="KW-0378">Hydrolase</keyword>
<dbReference type="Gene3D" id="1.10.30.50">
    <property type="match status" value="1"/>
</dbReference>
<keyword evidence="2" id="KW-0255">Endonuclease</keyword>
<dbReference type="AlphaFoldDB" id="A0A7Z2S9D2"/>
<dbReference type="InterPro" id="IPR002711">
    <property type="entry name" value="HNH"/>
</dbReference>